<dbReference type="InterPro" id="IPR026607">
    <property type="entry name" value="DMRT"/>
</dbReference>
<dbReference type="Proteomes" id="UP000887575">
    <property type="component" value="Unassembled WGS sequence"/>
</dbReference>
<evidence type="ECO:0000256" key="1">
    <source>
        <dbReference type="ARBA" id="ARBA00022723"/>
    </source>
</evidence>
<accession>A0AAF3EL41</accession>
<dbReference type="GO" id="GO:0000978">
    <property type="term" value="F:RNA polymerase II cis-regulatory region sequence-specific DNA binding"/>
    <property type="evidence" value="ECO:0007669"/>
    <property type="project" value="TreeGrafter"/>
</dbReference>
<evidence type="ECO:0000259" key="6">
    <source>
        <dbReference type="PROSITE" id="PS50809"/>
    </source>
</evidence>
<dbReference type="GO" id="GO:0005634">
    <property type="term" value="C:nucleus"/>
    <property type="evidence" value="ECO:0007669"/>
    <property type="project" value="UniProtKB-SubCell"/>
</dbReference>
<dbReference type="InterPro" id="IPR036407">
    <property type="entry name" value="DM_DNA-bd_sf"/>
</dbReference>
<name>A0AAF3EL41_9BILA</name>
<keyword evidence="2 5" id="KW-0862">Zinc</keyword>
<evidence type="ECO:0000256" key="5">
    <source>
        <dbReference type="PROSITE-ProRule" id="PRU00070"/>
    </source>
</evidence>
<reference evidence="8" key="1">
    <citation type="submission" date="2024-02" db="UniProtKB">
        <authorList>
            <consortium name="WormBaseParasite"/>
        </authorList>
    </citation>
    <scope>IDENTIFICATION</scope>
</reference>
<keyword evidence="3 5" id="KW-0238">DNA-binding</keyword>
<feature type="domain" description="DM" evidence="6">
    <location>
        <begin position="28"/>
        <end position="73"/>
    </location>
</feature>
<evidence type="ECO:0000313" key="8">
    <source>
        <dbReference type="WBParaSite" id="MBELARI_LOCUS14643"/>
    </source>
</evidence>
<keyword evidence="1 5" id="KW-0479">Metal-binding</keyword>
<dbReference type="PANTHER" id="PTHR12322:SF49">
    <property type="entry name" value="DM DOMAIN-CONTAINING PROTEIN"/>
    <property type="match status" value="1"/>
</dbReference>
<feature type="DNA-binding region" description="DM" evidence="5">
    <location>
        <begin position="28"/>
        <end position="73"/>
    </location>
</feature>
<evidence type="ECO:0000256" key="4">
    <source>
        <dbReference type="ARBA" id="ARBA00023242"/>
    </source>
</evidence>
<dbReference type="GO" id="GO:0000981">
    <property type="term" value="F:DNA-binding transcription factor activity, RNA polymerase II-specific"/>
    <property type="evidence" value="ECO:0007669"/>
    <property type="project" value="TreeGrafter"/>
</dbReference>
<dbReference type="WBParaSite" id="MBELARI_LOCUS14643">
    <property type="protein sequence ID" value="MBELARI_LOCUS14643"/>
    <property type="gene ID" value="MBELARI_LOCUS14643"/>
</dbReference>
<comment type="subcellular location">
    <subcellularLocation>
        <location evidence="5">Nucleus</location>
    </subcellularLocation>
</comment>
<evidence type="ECO:0000256" key="3">
    <source>
        <dbReference type="ARBA" id="ARBA00023125"/>
    </source>
</evidence>
<dbReference type="InterPro" id="IPR001275">
    <property type="entry name" value="DM_DNA-bd"/>
</dbReference>
<dbReference type="Gene3D" id="4.10.1040.10">
    <property type="entry name" value="DM DNA-binding domain"/>
    <property type="match status" value="2"/>
</dbReference>
<keyword evidence="7" id="KW-1185">Reference proteome</keyword>
<sequence>MSREKPGTDCKRFLGVHKRIPKDVRRHCGICRQHGSIVETRGHVCPLRDCTCEKCSLIRERRLIMSTQIRLRRQQDRCFQRTEDAQSADLILDTQTIKTMNTCYVCQKCKNHGILKWKKDHKKRCVYSDCPCSQCQLIDTRRALDRTIKGEKKADRSIENVSLKGLKIDENKNIESTSANLLTIPDVGELCKKIADLEDTSYMKDLNTNYAKIPSFFQCNLPIHFPICSYSFSFDSPSNKTKRLSFSIDSLLGN</sequence>
<dbReference type="Pfam" id="PF00751">
    <property type="entry name" value="DM"/>
    <property type="match status" value="2"/>
</dbReference>
<protein>
    <recommendedName>
        <fullName evidence="6">DM domain-containing protein</fullName>
    </recommendedName>
</protein>
<evidence type="ECO:0000313" key="7">
    <source>
        <dbReference type="Proteomes" id="UP000887575"/>
    </source>
</evidence>
<dbReference type="GO" id="GO:0046872">
    <property type="term" value="F:metal ion binding"/>
    <property type="evidence" value="ECO:0007669"/>
    <property type="project" value="UniProtKB-KW"/>
</dbReference>
<keyword evidence="4 5" id="KW-0539">Nucleus</keyword>
<dbReference type="PANTHER" id="PTHR12322">
    <property type="entry name" value="DOUBLESEX AND MAB-3 RELATED TRANSCRIPTION FACTOR DMRT"/>
    <property type="match status" value="1"/>
</dbReference>
<dbReference type="SMART" id="SM00301">
    <property type="entry name" value="DM"/>
    <property type="match status" value="2"/>
</dbReference>
<feature type="domain" description="DM" evidence="6">
    <location>
        <begin position="106"/>
        <end position="157"/>
    </location>
</feature>
<dbReference type="PROSITE" id="PS40000">
    <property type="entry name" value="DM_1"/>
    <property type="match status" value="1"/>
</dbReference>
<evidence type="ECO:0000256" key="2">
    <source>
        <dbReference type="ARBA" id="ARBA00022833"/>
    </source>
</evidence>
<dbReference type="PROSITE" id="PS50809">
    <property type="entry name" value="DM_2"/>
    <property type="match status" value="2"/>
</dbReference>
<dbReference type="AlphaFoldDB" id="A0AAF3EL41"/>
<dbReference type="GO" id="GO:0007548">
    <property type="term" value="P:sex differentiation"/>
    <property type="evidence" value="ECO:0007669"/>
    <property type="project" value="TreeGrafter"/>
</dbReference>
<dbReference type="SUPFAM" id="SSF82927">
    <property type="entry name" value="Cysteine-rich DNA binding domain, (DM domain)"/>
    <property type="match status" value="2"/>
</dbReference>
<feature type="DNA-binding region" description="DM" evidence="5">
    <location>
        <begin position="106"/>
        <end position="157"/>
    </location>
</feature>
<organism evidence="7 8">
    <name type="scientific">Mesorhabditis belari</name>
    <dbReference type="NCBI Taxonomy" id="2138241"/>
    <lineage>
        <taxon>Eukaryota</taxon>
        <taxon>Metazoa</taxon>
        <taxon>Ecdysozoa</taxon>
        <taxon>Nematoda</taxon>
        <taxon>Chromadorea</taxon>
        <taxon>Rhabditida</taxon>
        <taxon>Rhabditina</taxon>
        <taxon>Rhabditomorpha</taxon>
        <taxon>Rhabditoidea</taxon>
        <taxon>Rhabditidae</taxon>
        <taxon>Mesorhabditinae</taxon>
        <taxon>Mesorhabditis</taxon>
    </lineage>
</organism>
<proteinExistence type="predicted"/>